<dbReference type="EMBL" id="CAEY01000457">
    <property type="status" value="NOT_ANNOTATED_CDS"/>
    <property type="molecule type" value="Genomic_DNA"/>
</dbReference>
<feature type="chain" id="PRO_5004579916" evidence="1">
    <location>
        <begin position="24"/>
        <end position="49"/>
    </location>
</feature>
<dbReference type="AlphaFoldDB" id="T1JRX8"/>
<proteinExistence type="predicted"/>
<name>T1JRX8_TETUR</name>
<sequence>MMSIFLTFSWPLSILKFLISIKAAKLNFLKTNEETLIVIMLTRLLCQPK</sequence>
<evidence type="ECO:0000313" key="3">
    <source>
        <dbReference type="Proteomes" id="UP000015104"/>
    </source>
</evidence>
<evidence type="ECO:0000313" key="2">
    <source>
        <dbReference type="EnsemblMetazoa" id="tetur01g08530.1"/>
    </source>
</evidence>
<protein>
    <submittedName>
        <fullName evidence="2">Uncharacterized protein</fullName>
    </submittedName>
</protein>
<dbReference type="EnsemblMetazoa" id="tetur01g08530.1">
    <property type="protein sequence ID" value="tetur01g08530.1"/>
    <property type="gene ID" value="tetur01g08530"/>
</dbReference>
<keyword evidence="1" id="KW-0732">Signal</keyword>
<organism evidence="2 3">
    <name type="scientific">Tetranychus urticae</name>
    <name type="common">Two-spotted spider mite</name>
    <dbReference type="NCBI Taxonomy" id="32264"/>
    <lineage>
        <taxon>Eukaryota</taxon>
        <taxon>Metazoa</taxon>
        <taxon>Ecdysozoa</taxon>
        <taxon>Arthropoda</taxon>
        <taxon>Chelicerata</taxon>
        <taxon>Arachnida</taxon>
        <taxon>Acari</taxon>
        <taxon>Acariformes</taxon>
        <taxon>Trombidiformes</taxon>
        <taxon>Prostigmata</taxon>
        <taxon>Eleutherengona</taxon>
        <taxon>Raphignathae</taxon>
        <taxon>Tetranychoidea</taxon>
        <taxon>Tetranychidae</taxon>
        <taxon>Tetranychus</taxon>
    </lineage>
</organism>
<feature type="signal peptide" evidence="1">
    <location>
        <begin position="1"/>
        <end position="23"/>
    </location>
</feature>
<dbReference type="HOGENOM" id="CLU_3144586_0_0_1"/>
<accession>T1JRX8</accession>
<keyword evidence="3" id="KW-1185">Reference proteome</keyword>
<reference evidence="2" key="2">
    <citation type="submission" date="2015-06" db="UniProtKB">
        <authorList>
            <consortium name="EnsemblMetazoa"/>
        </authorList>
    </citation>
    <scope>IDENTIFICATION</scope>
</reference>
<reference evidence="3" key="1">
    <citation type="submission" date="2011-08" db="EMBL/GenBank/DDBJ databases">
        <authorList>
            <person name="Rombauts S."/>
        </authorList>
    </citation>
    <scope>NUCLEOTIDE SEQUENCE</scope>
    <source>
        <strain evidence="3">London</strain>
    </source>
</reference>
<dbReference type="Proteomes" id="UP000015104">
    <property type="component" value="Unassembled WGS sequence"/>
</dbReference>
<evidence type="ECO:0000256" key="1">
    <source>
        <dbReference type="SAM" id="SignalP"/>
    </source>
</evidence>